<accession>A0AAD2HY54</accession>
<comment type="caution">
    <text evidence="2">The sequence shown here is derived from an EMBL/GenBank/DDBJ whole genome shotgun (WGS) entry which is preliminary data.</text>
</comment>
<sequence>MSSTYVLLQYGTDAFNARFVDLEGRPAFSVGPVPHSPNLVVKLGREAEWTQHHPGTMGPTRYFYFGPYVAVQSSVYGAGTPTPSTGYLCLRQQPELDTHDLSEEAEDRRKPVSIAASPASRGASRTRPGADYLQITIFYFAERKGIQVEGVPDEDGGACCLRTSSFSPRSTPMPSLSASADALTYVRLPSDKSVGPSRWPGLLLHPCFLSFVLAPPVAWKPLTTHTQLTDGRTVFAVWETAAATDDFDGRLTLKHAGLAFVTEIMATLTINRMSGALGW</sequence>
<dbReference type="AlphaFoldDB" id="A0AAD2HY54"/>
<evidence type="ECO:0000313" key="2">
    <source>
        <dbReference type="EMBL" id="CAK5282738.1"/>
    </source>
</evidence>
<protein>
    <submittedName>
        <fullName evidence="2">Uncharacterized protein</fullName>
    </submittedName>
</protein>
<evidence type="ECO:0000313" key="3">
    <source>
        <dbReference type="Proteomes" id="UP001295794"/>
    </source>
</evidence>
<dbReference type="EMBL" id="CAVNYO010000461">
    <property type="protein sequence ID" value="CAK5282738.1"/>
    <property type="molecule type" value="Genomic_DNA"/>
</dbReference>
<gene>
    <name evidence="2" type="ORF">MYCIT1_LOCUS34734</name>
</gene>
<dbReference type="Proteomes" id="UP001295794">
    <property type="component" value="Unassembled WGS sequence"/>
</dbReference>
<keyword evidence="3" id="KW-1185">Reference proteome</keyword>
<evidence type="ECO:0000256" key="1">
    <source>
        <dbReference type="SAM" id="MobiDB-lite"/>
    </source>
</evidence>
<reference evidence="2" key="1">
    <citation type="submission" date="2023-11" db="EMBL/GenBank/DDBJ databases">
        <authorList>
            <person name="De Vega J J."/>
            <person name="De Vega J J."/>
        </authorList>
    </citation>
    <scope>NUCLEOTIDE SEQUENCE</scope>
</reference>
<proteinExistence type="predicted"/>
<feature type="region of interest" description="Disordered" evidence="1">
    <location>
        <begin position="102"/>
        <end position="126"/>
    </location>
</feature>
<organism evidence="2 3">
    <name type="scientific">Mycena citricolor</name>
    <dbReference type="NCBI Taxonomy" id="2018698"/>
    <lineage>
        <taxon>Eukaryota</taxon>
        <taxon>Fungi</taxon>
        <taxon>Dikarya</taxon>
        <taxon>Basidiomycota</taxon>
        <taxon>Agaricomycotina</taxon>
        <taxon>Agaricomycetes</taxon>
        <taxon>Agaricomycetidae</taxon>
        <taxon>Agaricales</taxon>
        <taxon>Marasmiineae</taxon>
        <taxon>Mycenaceae</taxon>
        <taxon>Mycena</taxon>
    </lineage>
</organism>
<name>A0AAD2HY54_9AGAR</name>